<evidence type="ECO:0000256" key="1">
    <source>
        <dbReference type="SAM" id="Phobius"/>
    </source>
</evidence>
<dbReference type="Proteomes" id="UP000225706">
    <property type="component" value="Unassembled WGS sequence"/>
</dbReference>
<keyword evidence="1" id="KW-0472">Membrane</keyword>
<dbReference type="EMBL" id="LSMT01000536">
    <property type="protein sequence ID" value="PFX16560.1"/>
    <property type="molecule type" value="Genomic_DNA"/>
</dbReference>
<protein>
    <submittedName>
        <fullName evidence="2">Uncharacterized protein</fullName>
    </submittedName>
</protein>
<evidence type="ECO:0000313" key="2">
    <source>
        <dbReference type="EMBL" id="PFX16560.1"/>
    </source>
</evidence>
<evidence type="ECO:0000313" key="3">
    <source>
        <dbReference type="Proteomes" id="UP000225706"/>
    </source>
</evidence>
<name>A0A2B4RJ95_STYPI</name>
<reference evidence="3" key="1">
    <citation type="journal article" date="2017" name="bioRxiv">
        <title>Comparative analysis of the genomes of Stylophora pistillata and Acropora digitifera provides evidence for extensive differences between species of corals.</title>
        <authorList>
            <person name="Voolstra C.R."/>
            <person name="Li Y."/>
            <person name="Liew Y.J."/>
            <person name="Baumgarten S."/>
            <person name="Zoccola D."/>
            <person name="Flot J.-F."/>
            <person name="Tambutte S."/>
            <person name="Allemand D."/>
            <person name="Aranda M."/>
        </authorList>
    </citation>
    <scope>NUCLEOTIDE SEQUENCE [LARGE SCALE GENOMIC DNA]</scope>
</reference>
<gene>
    <name evidence="2" type="ORF">AWC38_SpisGene19156</name>
</gene>
<dbReference type="OrthoDB" id="10564290at2759"/>
<sequence>MESDELPVVKEGDNMVGVIAGVLGVLILIVIAIIASHLYQRSNRPPNANLNVESQKKEFEVRRSNARVTAVESDQTQENLTLVPVGVTTQLTVSESTERRNLETEKSSLVYEEIDPSSPGVMVLSCFWVLSGSGQTSEYTQVSGPCSHIYAPLEKREEEEHEYVNQIKPPEYINTYMPLIKGDNPTLLADNSPGYASLLKCEKRSWRR</sequence>
<accession>A0A2B4RJ95</accession>
<dbReference type="AlphaFoldDB" id="A0A2B4RJ95"/>
<keyword evidence="1" id="KW-1133">Transmembrane helix</keyword>
<comment type="caution">
    <text evidence="2">The sequence shown here is derived from an EMBL/GenBank/DDBJ whole genome shotgun (WGS) entry which is preliminary data.</text>
</comment>
<organism evidence="2 3">
    <name type="scientific">Stylophora pistillata</name>
    <name type="common">Smooth cauliflower coral</name>
    <dbReference type="NCBI Taxonomy" id="50429"/>
    <lineage>
        <taxon>Eukaryota</taxon>
        <taxon>Metazoa</taxon>
        <taxon>Cnidaria</taxon>
        <taxon>Anthozoa</taxon>
        <taxon>Hexacorallia</taxon>
        <taxon>Scleractinia</taxon>
        <taxon>Astrocoeniina</taxon>
        <taxon>Pocilloporidae</taxon>
        <taxon>Stylophora</taxon>
    </lineage>
</organism>
<proteinExistence type="predicted"/>
<feature type="transmembrane region" description="Helical" evidence="1">
    <location>
        <begin position="15"/>
        <end position="35"/>
    </location>
</feature>
<keyword evidence="3" id="KW-1185">Reference proteome</keyword>
<keyword evidence="1" id="KW-0812">Transmembrane</keyword>